<dbReference type="InterPro" id="IPR039422">
    <property type="entry name" value="MarR/SlyA-like"/>
</dbReference>
<dbReference type="Pfam" id="PF01047">
    <property type="entry name" value="MarR"/>
    <property type="match status" value="1"/>
</dbReference>
<evidence type="ECO:0000259" key="1">
    <source>
        <dbReference type="PROSITE" id="PS50995"/>
    </source>
</evidence>
<dbReference type="PRINTS" id="PR00598">
    <property type="entry name" value="HTHMARR"/>
</dbReference>
<gene>
    <name evidence="2" type="ORF">GCM10007854_18440</name>
</gene>
<protein>
    <recommendedName>
        <fullName evidence="1">HTH marR-type domain-containing protein</fullName>
    </recommendedName>
</protein>
<dbReference type="Gene3D" id="1.10.10.10">
    <property type="entry name" value="Winged helix-like DNA-binding domain superfamily/Winged helix DNA-binding domain"/>
    <property type="match status" value="1"/>
</dbReference>
<dbReference type="EMBL" id="BSNJ01000004">
    <property type="protein sequence ID" value="GLQ20889.1"/>
    <property type="molecule type" value="Genomic_DNA"/>
</dbReference>
<dbReference type="SMART" id="SM00347">
    <property type="entry name" value="HTH_MARR"/>
    <property type="match status" value="1"/>
</dbReference>
<evidence type="ECO:0000313" key="2">
    <source>
        <dbReference type="EMBL" id="GLQ20889.1"/>
    </source>
</evidence>
<feature type="domain" description="HTH marR-type" evidence="1">
    <location>
        <begin position="1"/>
        <end position="118"/>
    </location>
</feature>
<dbReference type="InterPro" id="IPR036388">
    <property type="entry name" value="WH-like_DNA-bd_sf"/>
</dbReference>
<dbReference type="InterPro" id="IPR036390">
    <property type="entry name" value="WH_DNA-bd_sf"/>
</dbReference>
<dbReference type="PROSITE" id="PS50995">
    <property type="entry name" value="HTH_MARR_2"/>
    <property type="match status" value="1"/>
</dbReference>
<dbReference type="InterPro" id="IPR000835">
    <property type="entry name" value="HTH_MarR-typ"/>
</dbReference>
<reference evidence="2" key="1">
    <citation type="journal article" date="2014" name="Int. J. Syst. Evol. Microbiol.">
        <title>Complete genome of a new Firmicutes species belonging to the dominant human colonic microbiota ('Ruminococcus bicirculans') reveals two chromosomes and a selective capacity to utilize plant glucans.</title>
        <authorList>
            <consortium name="NISC Comparative Sequencing Program"/>
            <person name="Wegmann U."/>
            <person name="Louis P."/>
            <person name="Goesmann A."/>
            <person name="Henrissat B."/>
            <person name="Duncan S.H."/>
            <person name="Flint H.J."/>
        </authorList>
    </citation>
    <scope>NUCLEOTIDE SEQUENCE</scope>
    <source>
        <strain evidence="2">NBRC 108216</strain>
    </source>
</reference>
<dbReference type="Proteomes" id="UP001161390">
    <property type="component" value="Unassembled WGS sequence"/>
</dbReference>
<keyword evidence="3" id="KW-1185">Reference proteome</keyword>
<dbReference type="PANTHER" id="PTHR33164:SF43">
    <property type="entry name" value="HTH-TYPE TRANSCRIPTIONAL REPRESSOR YETL"/>
    <property type="match status" value="1"/>
</dbReference>
<sequence>MNALCAKRLEPHDLTLPQWVVLSCIWRDGPLRITTISNMMRSGVPATSRIVARMQERGLLYRKPSGDDGRVSVVDVTKAGQALDHLSDFHEQINDALFDGFSASEKSLAFDMLERLRSNAETALETDMTDTGR</sequence>
<dbReference type="RefSeq" id="WP_284371893.1">
    <property type="nucleotide sequence ID" value="NZ_BSNJ01000004.1"/>
</dbReference>
<reference evidence="2" key="2">
    <citation type="submission" date="2023-01" db="EMBL/GenBank/DDBJ databases">
        <title>Draft genome sequence of Algimonas porphyrae strain NBRC 108216.</title>
        <authorList>
            <person name="Sun Q."/>
            <person name="Mori K."/>
        </authorList>
    </citation>
    <scope>NUCLEOTIDE SEQUENCE</scope>
    <source>
        <strain evidence="2">NBRC 108216</strain>
    </source>
</reference>
<name>A0ABQ5V142_9PROT</name>
<organism evidence="2 3">
    <name type="scientific">Algimonas porphyrae</name>
    <dbReference type="NCBI Taxonomy" id="1128113"/>
    <lineage>
        <taxon>Bacteria</taxon>
        <taxon>Pseudomonadati</taxon>
        <taxon>Pseudomonadota</taxon>
        <taxon>Alphaproteobacteria</taxon>
        <taxon>Maricaulales</taxon>
        <taxon>Robiginitomaculaceae</taxon>
        <taxon>Algimonas</taxon>
    </lineage>
</organism>
<accession>A0ABQ5V142</accession>
<proteinExistence type="predicted"/>
<evidence type="ECO:0000313" key="3">
    <source>
        <dbReference type="Proteomes" id="UP001161390"/>
    </source>
</evidence>
<comment type="caution">
    <text evidence="2">The sequence shown here is derived from an EMBL/GenBank/DDBJ whole genome shotgun (WGS) entry which is preliminary data.</text>
</comment>
<dbReference type="PROSITE" id="PS51257">
    <property type="entry name" value="PROKAR_LIPOPROTEIN"/>
    <property type="match status" value="1"/>
</dbReference>
<dbReference type="PANTHER" id="PTHR33164">
    <property type="entry name" value="TRANSCRIPTIONAL REGULATOR, MARR FAMILY"/>
    <property type="match status" value="1"/>
</dbReference>
<dbReference type="SUPFAM" id="SSF46785">
    <property type="entry name" value="Winged helix' DNA-binding domain"/>
    <property type="match status" value="1"/>
</dbReference>